<organism evidence="2 3">
    <name type="scientific">Solanum tuberosum</name>
    <name type="common">Potato</name>
    <dbReference type="NCBI Taxonomy" id="4113"/>
    <lineage>
        <taxon>Eukaryota</taxon>
        <taxon>Viridiplantae</taxon>
        <taxon>Streptophyta</taxon>
        <taxon>Embryophyta</taxon>
        <taxon>Tracheophyta</taxon>
        <taxon>Spermatophyta</taxon>
        <taxon>Magnoliopsida</taxon>
        <taxon>eudicotyledons</taxon>
        <taxon>Gunneridae</taxon>
        <taxon>Pentapetalae</taxon>
        <taxon>asterids</taxon>
        <taxon>lamiids</taxon>
        <taxon>Solanales</taxon>
        <taxon>Solanaceae</taxon>
        <taxon>Solanoideae</taxon>
        <taxon>Solaneae</taxon>
        <taxon>Solanum</taxon>
    </lineage>
</organism>
<keyword evidence="1" id="KW-0472">Membrane</keyword>
<evidence type="ECO:0000256" key="1">
    <source>
        <dbReference type="SAM" id="Phobius"/>
    </source>
</evidence>
<accession>M1DFC2</accession>
<proteinExistence type="predicted"/>
<dbReference type="EnsemblPlants" id="PGSC0003DMT400088149">
    <property type="protein sequence ID" value="PGSC0003DMT400088149"/>
    <property type="gene ID" value="PGSC0003DMG400037720"/>
</dbReference>
<sequence length="104" mass="11202">MSGASLNPSKMSRAIYVYVGSTGIPCLGTGEISKILYASDKRRRPTTCDISPFQHASEAACAYRSSNVGQRQIASAKACMHQTCHVRIMQETSVNGKTLGMSSR</sequence>
<dbReference type="Gramene" id="PGSC0003DMT400088149">
    <property type="protein sequence ID" value="PGSC0003DMT400088149"/>
    <property type="gene ID" value="PGSC0003DMG400037720"/>
</dbReference>
<dbReference type="PaxDb" id="4113-PGSC0003DMT400088149"/>
<keyword evidence="3" id="KW-1185">Reference proteome</keyword>
<keyword evidence="1" id="KW-0812">Transmembrane</keyword>
<reference evidence="2" key="2">
    <citation type="submission" date="2015-06" db="UniProtKB">
        <authorList>
            <consortium name="EnsemblPlants"/>
        </authorList>
    </citation>
    <scope>IDENTIFICATION</scope>
    <source>
        <strain evidence="2">DM1-3 516 R44</strain>
    </source>
</reference>
<protein>
    <submittedName>
        <fullName evidence="2">Uncharacterized protein</fullName>
    </submittedName>
</protein>
<name>M1DFC2_SOLTU</name>
<dbReference type="InParanoid" id="M1DFC2"/>
<dbReference type="HOGENOM" id="CLU_2254943_0_0_1"/>
<dbReference type="Proteomes" id="UP000011115">
    <property type="component" value="Unassembled WGS sequence"/>
</dbReference>
<dbReference type="AlphaFoldDB" id="M1DFC2"/>
<feature type="transmembrane region" description="Helical" evidence="1">
    <location>
        <begin position="15"/>
        <end position="37"/>
    </location>
</feature>
<evidence type="ECO:0000313" key="3">
    <source>
        <dbReference type="Proteomes" id="UP000011115"/>
    </source>
</evidence>
<evidence type="ECO:0000313" key="2">
    <source>
        <dbReference type="EnsemblPlants" id="PGSC0003DMT400088149"/>
    </source>
</evidence>
<keyword evidence="1" id="KW-1133">Transmembrane helix</keyword>
<reference evidence="3" key="1">
    <citation type="journal article" date="2011" name="Nature">
        <title>Genome sequence and analysis of the tuber crop potato.</title>
        <authorList>
            <consortium name="The Potato Genome Sequencing Consortium"/>
        </authorList>
    </citation>
    <scope>NUCLEOTIDE SEQUENCE [LARGE SCALE GENOMIC DNA]</scope>
    <source>
        <strain evidence="3">cv. DM1-3 516 R44</strain>
    </source>
</reference>